<dbReference type="CDD" id="cd02440">
    <property type="entry name" value="AdoMet_MTases"/>
    <property type="match status" value="1"/>
</dbReference>
<dbReference type="SUPFAM" id="SSF53335">
    <property type="entry name" value="S-adenosyl-L-methionine-dependent methyltransferases"/>
    <property type="match status" value="1"/>
</dbReference>
<dbReference type="Pfam" id="PF13489">
    <property type="entry name" value="Methyltransf_23"/>
    <property type="match status" value="1"/>
</dbReference>
<name>A0ABN3MND4_STRLO</name>
<reference evidence="4 5" key="1">
    <citation type="journal article" date="2019" name="Int. J. Syst. Evol. Microbiol.">
        <title>The Global Catalogue of Microorganisms (GCM) 10K type strain sequencing project: providing services to taxonomists for standard genome sequencing and annotation.</title>
        <authorList>
            <consortium name="The Broad Institute Genomics Platform"/>
            <consortium name="The Broad Institute Genome Sequencing Center for Infectious Disease"/>
            <person name="Wu L."/>
            <person name="Ma J."/>
        </authorList>
    </citation>
    <scope>NUCLEOTIDE SEQUENCE [LARGE SCALE GENOMIC DNA]</scope>
    <source>
        <strain evidence="4 5">JCM 4395</strain>
    </source>
</reference>
<dbReference type="GO" id="GO:0008168">
    <property type="term" value="F:methyltransferase activity"/>
    <property type="evidence" value="ECO:0007669"/>
    <property type="project" value="UniProtKB-KW"/>
</dbReference>
<protein>
    <submittedName>
        <fullName evidence="4">Class I SAM-dependent methyltransferase</fullName>
    </submittedName>
</protein>
<gene>
    <name evidence="4" type="ORF">GCM10010276_56790</name>
</gene>
<evidence type="ECO:0000256" key="1">
    <source>
        <dbReference type="ARBA" id="ARBA00022603"/>
    </source>
</evidence>
<feature type="region of interest" description="Disordered" evidence="3">
    <location>
        <begin position="1"/>
        <end position="44"/>
    </location>
</feature>
<dbReference type="Gene3D" id="3.40.50.150">
    <property type="entry name" value="Vaccinia Virus protein VP39"/>
    <property type="match status" value="1"/>
</dbReference>
<dbReference type="PANTHER" id="PTHR44942:SF4">
    <property type="entry name" value="METHYLTRANSFERASE TYPE 11 DOMAIN-CONTAINING PROTEIN"/>
    <property type="match status" value="1"/>
</dbReference>
<dbReference type="InterPro" id="IPR051052">
    <property type="entry name" value="Diverse_substrate_MTase"/>
</dbReference>
<dbReference type="Proteomes" id="UP001501777">
    <property type="component" value="Unassembled WGS sequence"/>
</dbReference>
<evidence type="ECO:0000313" key="5">
    <source>
        <dbReference type="Proteomes" id="UP001501777"/>
    </source>
</evidence>
<evidence type="ECO:0000313" key="4">
    <source>
        <dbReference type="EMBL" id="GAA2505242.1"/>
    </source>
</evidence>
<evidence type="ECO:0000256" key="3">
    <source>
        <dbReference type="SAM" id="MobiDB-lite"/>
    </source>
</evidence>
<accession>A0ABN3MND4</accession>
<keyword evidence="1 4" id="KW-0489">Methyltransferase</keyword>
<proteinExistence type="predicted"/>
<keyword evidence="5" id="KW-1185">Reference proteome</keyword>
<feature type="compositionally biased region" description="Low complexity" evidence="3">
    <location>
        <begin position="1"/>
        <end position="25"/>
    </location>
</feature>
<keyword evidence="2" id="KW-0808">Transferase</keyword>
<organism evidence="4 5">
    <name type="scientific">Streptomyces longisporus</name>
    <dbReference type="NCBI Taxonomy" id="1948"/>
    <lineage>
        <taxon>Bacteria</taxon>
        <taxon>Bacillati</taxon>
        <taxon>Actinomycetota</taxon>
        <taxon>Actinomycetes</taxon>
        <taxon>Kitasatosporales</taxon>
        <taxon>Streptomycetaceae</taxon>
        <taxon>Streptomyces</taxon>
    </lineage>
</organism>
<feature type="compositionally biased region" description="Basic and acidic residues" evidence="3">
    <location>
        <begin position="26"/>
        <end position="44"/>
    </location>
</feature>
<dbReference type="RefSeq" id="WP_344403507.1">
    <property type="nucleotide sequence ID" value="NZ_BAAASG010000013.1"/>
</dbReference>
<sequence length="286" mass="30584">MPTLPSSAASSASAAGSQPANQSANEPHRRRDIAESFGTDAERYDRARPRYPDDLIQRIVAAAPGSDLLDVGCGTGIAARQFQAAGCKVLGVEPDARMAALARRLGTDAEVAKFEDWEPGERRFDAVVAGTAWHWIDLAAGTAKAAQALRPGGLLVPFWNVAETPPDLAEAVADAAERVMPDAPFDFRAALTRSMVDGYQVFLTKAADAIRAADGAFGEPEFWRYDWEFTYTREAWLDVLPTQGAFTRLPADALAEILDAVGAAIDARGGTVTMPYATLAVVTCLR</sequence>
<evidence type="ECO:0000256" key="2">
    <source>
        <dbReference type="ARBA" id="ARBA00022679"/>
    </source>
</evidence>
<comment type="caution">
    <text evidence="4">The sequence shown here is derived from an EMBL/GenBank/DDBJ whole genome shotgun (WGS) entry which is preliminary data.</text>
</comment>
<dbReference type="EMBL" id="BAAASG010000013">
    <property type="protein sequence ID" value="GAA2505242.1"/>
    <property type="molecule type" value="Genomic_DNA"/>
</dbReference>
<dbReference type="PANTHER" id="PTHR44942">
    <property type="entry name" value="METHYLTRANSF_11 DOMAIN-CONTAINING PROTEIN"/>
    <property type="match status" value="1"/>
</dbReference>
<dbReference type="InterPro" id="IPR029063">
    <property type="entry name" value="SAM-dependent_MTases_sf"/>
</dbReference>
<dbReference type="GO" id="GO:0032259">
    <property type="term" value="P:methylation"/>
    <property type="evidence" value="ECO:0007669"/>
    <property type="project" value="UniProtKB-KW"/>
</dbReference>